<gene>
    <name evidence="1" type="ORF">GCM10010468_25380</name>
</gene>
<evidence type="ECO:0000313" key="2">
    <source>
        <dbReference type="Proteomes" id="UP001501237"/>
    </source>
</evidence>
<dbReference type="RefSeq" id="WP_344826641.1">
    <property type="nucleotide sequence ID" value="NZ_BAAAUV010000005.1"/>
</dbReference>
<sequence length="194" mass="21841">MRLPIIDPEEMNDRQKEIASRIAGRRGAVRGPFRVWLNSPELCEKVEALGAFARFESCLPLRLRELSLLIAARHMDAQYSWNAHVDKAIESGVPAEAVRAIAERREPSFEREEDEAFYRFCHEILTAHFVSDETFDRALGHFGAQGLVDAVGSLGNFTMLGMCLNAFQVDLQADRTPPFPDVRGHERISGEGTR</sequence>
<proteinExistence type="predicted"/>
<keyword evidence="2" id="KW-1185">Reference proteome</keyword>
<dbReference type="Gene3D" id="1.20.1290.10">
    <property type="entry name" value="AhpD-like"/>
    <property type="match status" value="1"/>
</dbReference>
<organism evidence="1 2">
    <name type="scientific">Actinocorallia longicatena</name>
    <dbReference type="NCBI Taxonomy" id="111803"/>
    <lineage>
        <taxon>Bacteria</taxon>
        <taxon>Bacillati</taxon>
        <taxon>Actinomycetota</taxon>
        <taxon>Actinomycetes</taxon>
        <taxon>Streptosporangiales</taxon>
        <taxon>Thermomonosporaceae</taxon>
        <taxon>Actinocorallia</taxon>
    </lineage>
</organism>
<evidence type="ECO:0000313" key="1">
    <source>
        <dbReference type="EMBL" id="GAA3208435.1"/>
    </source>
</evidence>
<protein>
    <submittedName>
        <fullName evidence="1">Carboxymuconolactone decarboxylase family protein</fullName>
    </submittedName>
</protein>
<dbReference type="EMBL" id="BAAAUV010000005">
    <property type="protein sequence ID" value="GAA3208435.1"/>
    <property type="molecule type" value="Genomic_DNA"/>
</dbReference>
<dbReference type="PANTHER" id="PTHR34846:SF11">
    <property type="entry name" value="4-CARBOXYMUCONOLACTONE DECARBOXYLASE FAMILY PROTEIN (AFU_ORTHOLOGUE AFUA_6G11590)"/>
    <property type="match status" value="1"/>
</dbReference>
<dbReference type="SUPFAM" id="SSF69118">
    <property type="entry name" value="AhpD-like"/>
    <property type="match status" value="1"/>
</dbReference>
<reference evidence="2" key="1">
    <citation type="journal article" date="2019" name="Int. J. Syst. Evol. Microbiol.">
        <title>The Global Catalogue of Microorganisms (GCM) 10K type strain sequencing project: providing services to taxonomists for standard genome sequencing and annotation.</title>
        <authorList>
            <consortium name="The Broad Institute Genomics Platform"/>
            <consortium name="The Broad Institute Genome Sequencing Center for Infectious Disease"/>
            <person name="Wu L."/>
            <person name="Ma J."/>
        </authorList>
    </citation>
    <scope>NUCLEOTIDE SEQUENCE [LARGE SCALE GENOMIC DNA]</scope>
    <source>
        <strain evidence="2">JCM 9377</strain>
    </source>
</reference>
<dbReference type="InterPro" id="IPR029032">
    <property type="entry name" value="AhpD-like"/>
</dbReference>
<dbReference type="Proteomes" id="UP001501237">
    <property type="component" value="Unassembled WGS sequence"/>
</dbReference>
<dbReference type="PANTHER" id="PTHR34846">
    <property type="entry name" value="4-CARBOXYMUCONOLACTONE DECARBOXYLASE FAMILY PROTEIN (AFU_ORTHOLOGUE AFUA_6G11590)"/>
    <property type="match status" value="1"/>
</dbReference>
<name>A0ABP6Q9W5_9ACTN</name>
<comment type="caution">
    <text evidence="1">The sequence shown here is derived from an EMBL/GenBank/DDBJ whole genome shotgun (WGS) entry which is preliminary data.</text>
</comment>
<accession>A0ABP6Q9W5</accession>